<proteinExistence type="predicted"/>
<protein>
    <recommendedName>
        <fullName evidence="3">Retrotransposon Copia-like N-terminal domain-containing protein</fullName>
    </recommendedName>
</protein>
<evidence type="ECO:0000313" key="2">
    <source>
        <dbReference type="Proteomes" id="UP000298652"/>
    </source>
</evidence>
<dbReference type="Gramene" id="TKV95281">
    <property type="protein sequence ID" value="TKV95281"/>
    <property type="gene ID" value="SEVIR_9G352900v2"/>
</dbReference>
<dbReference type="EMBL" id="CM016560">
    <property type="protein sequence ID" value="TKV95281.1"/>
    <property type="molecule type" value="Genomic_DNA"/>
</dbReference>
<organism evidence="1 2">
    <name type="scientific">Setaria viridis</name>
    <name type="common">Green bristlegrass</name>
    <name type="synonym">Setaria italica subsp. viridis</name>
    <dbReference type="NCBI Taxonomy" id="4556"/>
    <lineage>
        <taxon>Eukaryota</taxon>
        <taxon>Viridiplantae</taxon>
        <taxon>Streptophyta</taxon>
        <taxon>Embryophyta</taxon>
        <taxon>Tracheophyta</taxon>
        <taxon>Spermatophyta</taxon>
        <taxon>Magnoliopsida</taxon>
        <taxon>Liliopsida</taxon>
        <taxon>Poales</taxon>
        <taxon>Poaceae</taxon>
        <taxon>PACMAD clade</taxon>
        <taxon>Panicoideae</taxon>
        <taxon>Panicodae</taxon>
        <taxon>Paniceae</taxon>
        <taxon>Cenchrinae</taxon>
        <taxon>Setaria</taxon>
    </lineage>
</organism>
<accession>A0A4U6T2N0</accession>
<name>A0A4U6T2N0_SETVI</name>
<sequence length="111" mass="12632">MSGMWNQVEKLDGKGNFSVWQCVVIDVLVQQGLIDVLKGIKPESTTAEEWKVMERKAISTIRLCLFDELISVDENIEENDKVEQKKSRITGTRKARARVAVHAIFVTKRVT</sequence>
<dbReference type="Proteomes" id="UP000298652">
    <property type="component" value="Chromosome 9"/>
</dbReference>
<dbReference type="AlphaFoldDB" id="A0A4U6T2N0"/>
<gene>
    <name evidence="1" type="ORF">SEVIR_9G352900v2</name>
</gene>
<keyword evidence="2" id="KW-1185">Reference proteome</keyword>
<reference evidence="1" key="1">
    <citation type="submission" date="2019-03" db="EMBL/GenBank/DDBJ databases">
        <title>WGS assembly of Setaria viridis.</title>
        <authorList>
            <person name="Huang P."/>
            <person name="Jenkins J."/>
            <person name="Grimwood J."/>
            <person name="Barry K."/>
            <person name="Healey A."/>
            <person name="Mamidi S."/>
            <person name="Sreedasyam A."/>
            <person name="Shu S."/>
            <person name="Feldman M."/>
            <person name="Wu J."/>
            <person name="Yu Y."/>
            <person name="Chen C."/>
            <person name="Johnson J."/>
            <person name="Rokhsar D."/>
            <person name="Baxter I."/>
            <person name="Schmutz J."/>
            <person name="Brutnell T."/>
            <person name="Kellogg E."/>
        </authorList>
    </citation>
    <scope>NUCLEOTIDE SEQUENCE [LARGE SCALE GENOMIC DNA]</scope>
</reference>
<evidence type="ECO:0008006" key="3">
    <source>
        <dbReference type="Google" id="ProtNLM"/>
    </source>
</evidence>
<evidence type="ECO:0000313" key="1">
    <source>
        <dbReference type="EMBL" id="TKV95281.1"/>
    </source>
</evidence>
<dbReference type="OMA" id="WKAASTI"/>